<feature type="domain" description="H-type lectin" evidence="2">
    <location>
        <begin position="293"/>
        <end position="349"/>
    </location>
</feature>
<feature type="compositionally biased region" description="Basic residues" evidence="1">
    <location>
        <begin position="147"/>
        <end position="156"/>
    </location>
</feature>
<dbReference type="OrthoDB" id="291007at2759"/>
<evidence type="ECO:0000313" key="4">
    <source>
        <dbReference type="Proteomes" id="UP000800041"/>
    </source>
</evidence>
<feature type="domain" description="H-type lectin" evidence="2">
    <location>
        <begin position="46"/>
        <end position="100"/>
    </location>
</feature>
<dbReference type="AlphaFoldDB" id="A0A6G1GJC8"/>
<proteinExistence type="predicted"/>
<dbReference type="Gene3D" id="2.60.40.2080">
    <property type="match status" value="3"/>
</dbReference>
<dbReference type="GO" id="GO:0030247">
    <property type="term" value="F:polysaccharide binding"/>
    <property type="evidence" value="ECO:0007669"/>
    <property type="project" value="TreeGrafter"/>
</dbReference>
<feature type="region of interest" description="Disordered" evidence="1">
    <location>
        <begin position="1"/>
        <end position="22"/>
    </location>
</feature>
<evidence type="ECO:0000259" key="2">
    <source>
        <dbReference type="Pfam" id="PF09458"/>
    </source>
</evidence>
<feature type="domain" description="H-type lectin" evidence="2">
    <location>
        <begin position="173"/>
        <end position="242"/>
    </location>
</feature>
<dbReference type="SUPFAM" id="SSF141086">
    <property type="entry name" value="Agglutinin HPA-like"/>
    <property type="match status" value="3"/>
</dbReference>
<dbReference type="GO" id="GO:0009986">
    <property type="term" value="C:cell surface"/>
    <property type="evidence" value="ECO:0007669"/>
    <property type="project" value="TreeGrafter"/>
</dbReference>
<dbReference type="PANTHER" id="PTHR46938">
    <property type="entry name" value="DISCOIDIN-1 SUBUNIT A-RELATED-RELATED"/>
    <property type="match status" value="1"/>
</dbReference>
<organism evidence="3 4">
    <name type="scientific">Aulographum hederae CBS 113979</name>
    <dbReference type="NCBI Taxonomy" id="1176131"/>
    <lineage>
        <taxon>Eukaryota</taxon>
        <taxon>Fungi</taxon>
        <taxon>Dikarya</taxon>
        <taxon>Ascomycota</taxon>
        <taxon>Pezizomycotina</taxon>
        <taxon>Dothideomycetes</taxon>
        <taxon>Pleosporomycetidae</taxon>
        <taxon>Aulographales</taxon>
        <taxon>Aulographaceae</taxon>
    </lineage>
</organism>
<feature type="compositionally biased region" description="Polar residues" evidence="1">
    <location>
        <begin position="1"/>
        <end position="14"/>
    </location>
</feature>
<dbReference type="InterPro" id="IPR052487">
    <property type="entry name" value="Galactose-binding_lectin"/>
</dbReference>
<keyword evidence="4" id="KW-1185">Reference proteome</keyword>
<dbReference type="GO" id="GO:0098609">
    <property type="term" value="P:cell-cell adhesion"/>
    <property type="evidence" value="ECO:0007669"/>
    <property type="project" value="TreeGrafter"/>
</dbReference>
<dbReference type="InterPro" id="IPR019019">
    <property type="entry name" value="H-type_lectin_domain"/>
</dbReference>
<feature type="region of interest" description="Disordered" evidence="1">
    <location>
        <begin position="146"/>
        <end position="171"/>
    </location>
</feature>
<gene>
    <name evidence="3" type="ORF">K402DRAFT_408778</name>
</gene>
<dbReference type="Pfam" id="PF09458">
    <property type="entry name" value="H_lectin"/>
    <property type="match status" value="3"/>
</dbReference>
<dbReference type="GO" id="GO:0070492">
    <property type="term" value="F:oligosaccharide binding"/>
    <property type="evidence" value="ECO:0007669"/>
    <property type="project" value="TreeGrafter"/>
</dbReference>
<name>A0A6G1GJC8_9PEZI</name>
<dbReference type="EMBL" id="ML977212">
    <property type="protein sequence ID" value="KAF1980962.1"/>
    <property type="molecule type" value="Genomic_DNA"/>
</dbReference>
<dbReference type="InterPro" id="IPR037221">
    <property type="entry name" value="H-type_lectin_dom_sf"/>
</dbReference>
<evidence type="ECO:0000313" key="3">
    <source>
        <dbReference type="EMBL" id="KAF1980962.1"/>
    </source>
</evidence>
<reference evidence="3" key="1">
    <citation type="journal article" date="2020" name="Stud. Mycol.">
        <title>101 Dothideomycetes genomes: a test case for predicting lifestyles and emergence of pathogens.</title>
        <authorList>
            <person name="Haridas S."/>
            <person name="Albert R."/>
            <person name="Binder M."/>
            <person name="Bloem J."/>
            <person name="Labutti K."/>
            <person name="Salamov A."/>
            <person name="Andreopoulos B."/>
            <person name="Baker S."/>
            <person name="Barry K."/>
            <person name="Bills G."/>
            <person name="Bluhm B."/>
            <person name="Cannon C."/>
            <person name="Castanera R."/>
            <person name="Culley D."/>
            <person name="Daum C."/>
            <person name="Ezra D."/>
            <person name="Gonzalez J."/>
            <person name="Henrissat B."/>
            <person name="Kuo A."/>
            <person name="Liang C."/>
            <person name="Lipzen A."/>
            <person name="Lutzoni F."/>
            <person name="Magnuson J."/>
            <person name="Mondo S."/>
            <person name="Nolan M."/>
            <person name="Ohm R."/>
            <person name="Pangilinan J."/>
            <person name="Park H.-J."/>
            <person name="Ramirez L."/>
            <person name="Alfaro M."/>
            <person name="Sun H."/>
            <person name="Tritt A."/>
            <person name="Yoshinaga Y."/>
            <person name="Zwiers L.-H."/>
            <person name="Turgeon B."/>
            <person name="Goodwin S."/>
            <person name="Spatafora J."/>
            <person name="Crous P."/>
            <person name="Grigoriev I."/>
        </authorList>
    </citation>
    <scope>NUCLEOTIDE SEQUENCE</scope>
    <source>
        <strain evidence="3">CBS 113979</strain>
    </source>
</reference>
<evidence type="ECO:0000256" key="1">
    <source>
        <dbReference type="SAM" id="MobiDB-lite"/>
    </source>
</evidence>
<protein>
    <recommendedName>
        <fullName evidence="2">H-type lectin domain-containing protein</fullName>
    </recommendedName>
</protein>
<dbReference type="Proteomes" id="UP000800041">
    <property type="component" value="Unassembled WGS sequence"/>
</dbReference>
<dbReference type="GO" id="GO:0098636">
    <property type="term" value="C:protein complex involved in cell adhesion"/>
    <property type="evidence" value="ECO:0007669"/>
    <property type="project" value="TreeGrafter"/>
</dbReference>
<dbReference type="GO" id="GO:0046871">
    <property type="term" value="F:N-acetylgalactosamine binding"/>
    <property type="evidence" value="ECO:0007669"/>
    <property type="project" value="TreeGrafter"/>
</dbReference>
<accession>A0A6G1GJC8</accession>
<sequence>MPHRPTTSVASGATTIHHPQPFADTGHFSTLDVRERTFPTTRTCGTIRFPQDNYHEPPNLAAGFSALDLSNEGPLRANLVGTSITPESFKITVETWKDKHGEGTLYAADAVWIERKRGAHECVFGQFDTRDARLKLAQLPENEKLQGRGKVRTAHARSHEKQADLVAPPSENSKTIAFPKVQFEDPPAVICWLNRLDLASGGERNYRIRASASNITATTFEAHLDTWGDSVLYGGAMSYIAFPTSKKYVDSGMFSTSDVRPWHDPRPVTRGRVKFRQEMVERLSRRRQRGRWRPPTVLAGLNMLDCAGNAGLSVRVEIKEDEIDEEGFWWEVRAGGECTCYAAGVGWIALGF</sequence>